<dbReference type="AlphaFoldDB" id="E9H5M6"/>
<dbReference type="PhylomeDB" id="E9H5M6"/>
<dbReference type="PANTHER" id="PTHR33236:SF5">
    <property type="entry name" value="CUB DOMAIN-CONTAINING PROTEIN"/>
    <property type="match status" value="1"/>
</dbReference>
<dbReference type="OrthoDB" id="6337346at2759"/>
<dbReference type="KEGG" id="dpx:DAPPUDRAFT_325648"/>
<dbReference type="HOGENOM" id="CLU_022631_1_1_1"/>
<feature type="signal peptide" evidence="2">
    <location>
        <begin position="1"/>
        <end position="19"/>
    </location>
</feature>
<dbReference type="EMBL" id="GL732594">
    <property type="protein sequence ID" value="EFX72892.1"/>
    <property type="molecule type" value="Genomic_DNA"/>
</dbReference>
<keyword evidence="5" id="KW-1185">Reference proteome</keyword>
<name>E9H5M6_DAPPU</name>
<dbReference type="InParanoid" id="E9H5M6"/>
<feature type="coiled-coil region" evidence="1">
    <location>
        <begin position="407"/>
        <end position="441"/>
    </location>
</feature>
<dbReference type="InterPro" id="IPR058698">
    <property type="entry name" value="CUB_metazoa"/>
</dbReference>
<evidence type="ECO:0000259" key="3">
    <source>
        <dbReference type="Pfam" id="PF26080"/>
    </source>
</evidence>
<evidence type="ECO:0000313" key="4">
    <source>
        <dbReference type="EMBL" id="EFX72892.1"/>
    </source>
</evidence>
<dbReference type="Proteomes" id="UP000000305">
    <property type="component" value="Unassembled WGS sequence"/>
</dbReference>
<keyword evidence="1" id="KW-0175">Coiled coil</keyword>
<evidence type="ECO:0000256" key="2">
    <source>
        <dbReference type="SAM" id="SignalP"/>
    </source>
</evidence>
<evidence type="ECO:0000256" key="1">
    <source>
        <dbReference type="SAM" id="Coils"/>
    </source>
</evidence>
<dbReference type="SUPFAM" id="SSF57997">
    <property type="entry name" value="Tropomyosin"/>
    <property type="match status" value="1"/>
</dbReference>
<accession>E9H5M6</accession>
<feature type="domain" description="CUB" evidence="3">
    <location>
        <begin position="645"/>
        <end position="748"/>
    </location>
</feature>
<dbReference type="Pfam" id="PF26080">
    <property type="entry name" value="CUB_animal"/>
    <property type="match status" value="2"/>
</dbReference>
<sequence>MATLYFLLCAILILQVGRACDVHAEEDLHTGDFLVKNYEMIPEVWNAHRYHPIRPLLSDYNNLYESRTPFTRPPLDVINPFKKYLFKSDAEEENTQAENRFILGLFNNRFPSANTWRPLANLPNRFPISYNPNFNNPYTPGSCMSPSGESGICTPGSVCSLFGGRPRSSCSFGKVCCINSITSCSGTVTLNNTYWQSPSTGVSAPSTCVLKVRPVANKVVEPLQKPICQIRLDFVSFTTAQPAAGTCTDTFTVTGTTTIAPTICGENGGQHMYLDVPSSSLTPTDVQLIFNFVPGMATRSWNIKIALLPCGATYLAPADCLQYFTAASGRVKSFNWQDVAGTATRQLNNQNYNICFRTELVSSQRATQMCLSICAVANGGDAFSITTPTGTDAATAAAAVVTATTNLANARTTLTNAQATLATAQTTLANAQTALTTAQETVTTTQATLTAAQNALVTAQAAVPVAEAALTTAQGALTNAQTTLTTAQGTLTAAQAALVTAQTDLATANAAVVDPANPTAVETAAIAAAQAVVDAAQIVVNDAQAAVTTAETAANTAQTDVNNAQTALTNAQTAVTDAQTTVDTAQIAAVNAQTAATDAQTAVDTAQTDVNNAQVAVTDAQTAVTTAQAALTAAQIAAANAVASAAALSGVGTSAIVNGVNTATCLYDFLLIAGARDSTNVEADRYCGNALNPATTPVATSVPVCISVKPFKMTYRTDGTEGAVAAGVNVLPAPADSGNVGFCLDYQEK</sequence>
<evidence type="ECO:0000313" key="5">
    <source>
        <dbReference type="Proteomes" id="UP000000305"/>
    </source>
</evidence>
<organism evidence="4 5">
    <name type="scientific">Daphnia pulex</name>
    <name type="common">Water flea</name>
    <dbReference type="NCBI Taxonomy" id="6669"/>
    <lineage>
        <taxon>Eukaryota</taxon>
        <taxon>Metazoa</taxon>
        <taxon>Ecdysozoa</taxon>
        <taxon>Arthropoda</taxon>
        <taxon>Crustacea</taxon>
        <taxon>Branchiopoda</taxon>
        <taxon>Diplostraca</taxon>
        <taxon>Cladocera</taxon>
        <taxon>Anomopoda</taxon>
        <taxon>Daphniidae</taxon>
        <taxon>Daphnia</taxon>
    </lineage>
</organism>
<feature type="domain" description="CUB" evidence="3">
    <location>
        <begin position="317"/>
        <end position="446"/>
    </location>
</feature>
<dbReference type="PANTHER" id="PTHR33236">
    <property type="entry name" value="INTRAFLAGELLAR TRANSPORT PROTEIN 122 FAMILY PROTEIN-RELATED"/>
    <property type="match status" value="1"/>
</dbReference>
<feature type="chain" id="PRO_5003238045" description="CUB domain-containing protein" evidence="2">
    <location>
        <begin position="20"/>
        <end position="749"/>
    </location>
</feature>
<gene>
    <name evidence="4" type="ORF">DAPPUDRAFT_325648</name>
</gene>
<reference evidence="4 5" key="1">
    <citation type="journal article" date="2011" name="Science">
        <title>The ecoresponsive genome of Daphnia pulex.</title>
        <authorList>
            <person name="Colbourne J.K."/>
            <person name="Pfrender M.E."/>
            <person name="Gilbert D."/>
            <person name="Thomas W.K."/>
            <person name="Tucker A."/>
            <person name="Oakley T.H."/>
            <person name="Tokishita S."/>
            <person name="Aerts A."/>
            <person name="Arnold G.J."/>
            <person name="Basu M.K."/>
            <person name="Bauer D.J."/>
            <person name="Caceres C.E."/>
            <person name="Carmel L."/>
            <person name="Casola C."/>
            <person name="Choi J.H."/>
            <person name="Detter J.C."/>
            <person name="Dong Q."/>
            <person name="Dusheyko S."/>
            <person name="Eads B.D."/>
            <person name="Frohlich T."/>
            <person name="Geiler-Samerotte K.A."/>
            <person name="Gerlach D."/>
            <person name="Hatcher P."/>
            <person name="Jogdeo S."/>
            <person name="Krijgsveld J."/>
            <person name="Kriventseva E.V."/>
            <person name="Kultz D."/>
            <person name="Laforsch C."/>
            <person name="Lindquist E."/>
            <person name="Lopez J."/>
            <person name="Manak J.R."/>
            <person name="Muller J."/>
            <person name="Pangilinan J."/>
            <person name="Patwardhan R.P."/>
            <person name="Pitluck S."/>
            <person name="Pritham E.J."/>
            <person name="Rechtsteiner A."/>
            <person name="Rho M."/>
            <person name="Rogozin I.B."/>
            <person name="Sakarya O."/>
            <person name="Salamov A."/>
            <person name="Schaack S."/>
            <person name="Shapiro H."/>
            <person name="Shiga Y."/>
            <person name="Skalitzky C."/>
            <person name="Smith Z."/>
            <person name="Souvorov A."/>
            <person name="Sung W."/>
            <person name="Tang Z."/>
            <person name="Tsuchiya D."/>
            <person name="Tu H."/>
            <person name="Vos H."/>
            <person name="Wang M."/>
            <person name="Wolf Y.I."/>
            <person name="Yamagata H."/>
            <person name="Yamada T."/>
            <person name="Ye Y."/>
            <person name="Shaw J.R."/>
            <person name="Andrews J."/>
            <person name="Crease T.J."/>
            <person name="Tang H."/>
            <person name="Lucas S.M."/>
            <person name="Robertson H.M."/>
            <person name="Bork P."/>
            <person name="Koonin E.V."/>
            <person name="Zdobnov E.M."/>
            <person name="Grigoriev I.V."/>
            <person name="Lynch M."/>
            <person name="Boore J.L."/>
        </authorList>
    </citation>
    <scope>NUCLEOTIDE SEQUENCE [LARGE SCALE GENOMIC DNA]</scope>
</reference>
<dbReference type="eggNOG" id="ENOG502QTPV">
    <property type="taxonomic scope" value="Eukaryota"/>
</dbReference>
<dbReference type="Gene3D" id="1.10.287.620">
    <property type="entry name" value="Helix Hairpins"/>
    <property type="match status" value="2"/>
</dbReference>
<dbReference type="STRING" id="6669.E9H5M6"/>
<keyword evidence="2" id="KW-0732">Signal</keyword>
<protein>
    <recommendedName>
        <fullName evidence="3">CUB domain-containing protein</fullName>
    </recommendedName>
</protein>
<proteinExistence type="predicted"/>